<dbReference type="GO" id="GO:0006571">
    <property type="term" value="P:tyrosine biosynthetic process"/>
    <property type="evidence" value="ECO:0007669"/>
    <property type="project" value="InterPro"/>
</dbReference>
<evidence type="ECO:0000313" key="6">
    <source>
        <dbReference type="EMBL" id="QGG95238.1"/>
    </source>
</evidence>
<dbReference type="GO" id="GO:0070403">
    <property type="term" value="F:NAD+ binding"/>
    <property type="evidence" value="ECO:0007669"/>
    <property type="project" value="InterPro"/>
</dbReference>
<dbReference type="Proteomes" id="UP000334019">
    <property type="component" value="Chromosome"/>
</dbReference>
<dbReference type="GO" id="GO:0004665">
    <property type="term" value="F:prephenate dehydrogenase (NADP+) activity"/>
    <property type="evidence" value="ECO:0007669"/>
    <property type="project" value="InterPro"/>
</dbReference>
<protein>
    <submittedName>
        <fullName evidence="6">Prephenate dehydrogenase/arogenate dehydrogenase family protein</fullName>
    </submittedName>
</protein>
<evidence type="ECO:0000256" key="3">
    <source>
        <dbReference type="ARBA" id="ARBA00023141"/>
    </source>
</evidence>
<dbReference type="InterPro" id="IPR008927">
    <property type="entry name" value="6-PGluconate_DH-like_C_sf"/>
</dbReference>
<evidence type="ECO:0000259" key="5">
    <source>
        <dbReference type="PROSITE" id="PS51176"/>
    </source>
</evidence>
<reference evidence="6 7" key="1">
    <citation type="submission" date="2019-11" db="EMBL/GenBank/DDBJ databases">
        <authorList>
            <person name="He Y."/>
        </authorList>
    </citation>
    <scope>NUCLEOTIDE SEQUENCE [LARGE SCALE GENOMIC DNA]</scope>
    <source>
        <strain evidence="6 7">SCSIO 58843</strain>
    </source>
</reference>
<dbReference type="SUPFAM" id="SSF48179">
    <property type="entry name" value="6-phosphogluconate dehydrogenase C-terminal domain-like"/>
    <property type="match status" value="1"/>
</dbReference>
<keyword evidence="2" id="KW-0560">Oxidoreductase</keyword>
<sequence length="361" mass="38018">MSAPADHEQPIRRATVVGTGLIGGSIARALRERGWRVSGVDSDDARTSRALELGVVDEVGYDPEAELTFVATPVGQITDAVKDALAHTAGVVTDVGGVKASVVDAIDDPRFVGGHPMAGSEQEGVDGATADIFDGAVWVLTPVAGTDPGAFTLVRSTVASFGAEVVEVAPERHDQLVAVVSHVPHLTAAALMRLASTRAEEQGGLLRLAAGGFRDMTRIASGHPGIWPDICESNRAAIVQTLDELVAALREMREVVDASDRSRLLGALGEARRARNTLPARSSRPSELVEVRVPIQDQPGELSGVTTLATDLEVNIYDIEIDHAAESTRGLLVLVVAADMAERLIGGLMARGYRPTSRPLE</sequence>
<keyword evidence="3" id="KW-0057">Aromatic amino acid biosynthesis</keyword>
<dbReference type="Pfam" id="PF20463">
    <property type="entry name" value="PDH_C"/>
    <property type="match status" value="1"/>
</dbReference>
<evidence type="ECO:0000256" key="1">
    <source>
        <dbReference type="ARBA" id="ARBA00007964"/>
    </source>
</evidence>
<dbReference type="PANTHER" id="PTHR21363">
    <property type="entry name" value="PREPHENATE DEHYDROGENASE"/>
    <property type="match status" value="1"/>
</dbReference>
<dbReference type="InterPro" id="IPR046825">
    <property type="entry name" value="PDH_C"/>
</dbReference>
<dbReference type="InterPro" id="IPR036291">
    <property type="entry name" value="NAD(P)-bd_dom_sf"/>
</dbReference>
<dbReference type="SUPFAM" id="SSF55021">
    <property type="entry name" value="ACT-like"/>
    <property type="match status" value="1"/>
</dbReference>
<keyword evidence="3" id="KW-0028">Amino-acid biosynthesis</keyword>
<evidence type="ECO:0000256" key="2">
    <source>
        <dbReference type="ARBA" id="ARBA00023002"/>
    </source>
</evidence>
<name>A0A5Q2REA5_9ACTN</name>
<proteinExistence type="inferred from homology"/>
<comment type="similarity">
    <text evidence="1">Belongs to the prephenate/arogenate dehydrogenase family.</text>
</comment>
<gene>
    <name evidence="6" type="ORF">GH723_09110</name>
</gene>
<dbReference type="EMBL" id="CP045851">
    <property type="protein sequence ID" value="QGG95238.1"/>
    <property type="molecule type" value="Genomic_DNA"/>
</dbReference>
<dbReference type="InterPro" id="IPR045865">
    <property type="entry name" value="ACT-like_dom_sf"/>
</dbReference>
<accession>A0A5Q2REA5</accession>
<dbReference type="PROSITE" id="PS51176">
    <property type="entry name" value="PDH_ADH"/>
    <property type="match status" value="1"/>
</dbReference>
<dbReference type="SUPFAM" id="SSF51735">
    <property type="entry name" value="NAD(P)-binding Rossmann-fold domains"/>
    <property type="match status" value="1"/>
</dbReference>
<organism evidence="6 7">
    <name type="scientific">Actinomarinicola tropica</name>
    <dbReference type="NCBI Taxonomy" id="2789776"/>
    <lineage>
        <taxon>Bacteria</taxon>
        <taxon>Bacillati</taxon>
        <taxon>Actinomycetota</taxon>
        <taxon>Acidimicrobiia</taxon>
        <taxon>Acidimicrobiales</taxon>
        <taxon>Iamiaceae</taxon>
        <taxon>Actinomarinicola</taxon>
    </lineage>
</organism>
<keyword evidence="7" id="KW-1185">Reference proteome</keyword>
<dbReference type="PANTHER" id="PTHR21363:SF0">
    <property type="entry name" value="PREPHENATE DEHYDROGENASE [NADP(+)]"/>
    <property type="match status" value="1"/>
</dbReference>
<dbReference type="InterPro" id="IPR050812">
    <property type="entry name" value="Preph/Arog_dehydrog"/>
</dbReference>
<dbReference type="RefSeq" id="WP_153759346.1">
    <property type="nucleotide sequence ID" value="NZ_CP045851.1"/>
</dbReference>
<comment type="pathway">
    <text evidence="4">Amino-acid biosynthesis.</text>
</comment>
<feature type="domain" description="Prephenate/arogenate dehydrogenase" evidence="5">
    <location>
        <begin position="12"/>
        <end position="286"/>
    </location>
</feature>
<evidence type="ECO:0000313" key="7">
    <source>
        <dbReference type="Proteomes" id="UP000334019"/>
    </source>
</evidence>
<dbReference type="GO" id="GO:0008977">
    <property type="term" value="F:prephenate dehydrogenase (NAD+) activity"/>
    <property type="evidence" value="ECO:0007669"/>
    <property type="project" value="InterPro"/>
</dbReference>
<dbReference type="Gene3D" id="1.10.3660.10">
    <property type="entry name" value="6-phosphogluconate dehydrogenase C-terminal like domain"/>
    <property type="match status" value="1"/>
</dbReference>
<dbReference type="Pfam" id="PF02153">
    <property type="entry name" value="PDH_N"/>
    <property type="match status" value="1"/>
</dbReference>
<dbReference type="InterPro" id="IPR003099">
    <property type="entry name" value="Prephen_DH"/>
</dbReference>
<dbReference type="Gene3D" id="3.40.50.720">
    <property type="entry name" value="NAD(P)-binding Rossmann-like Domain"/>
    <property type="match status" value="1"/>
</dbReference>
<dbReference type="AlphaFoldDB" id="A0A5Q2REA5"/>
<dbReference type="KEGG" id="atq:GH723_09110"/>
<evidence type="ECO:0000256" key="4">
    <source>
        <dbReference type="ARBA" id="ARBA00029440"/>
    </source>
</evidence>
<dbReference type="InterPro" id="IPR046826">
    <property type="entry name" value="PDH_N"/>
</dbReference>